<dbReference type="Pfam" id="PF11604">
    <property type="entry name" value="CusF_Ec"/>
    <property type="match status" value="1"/>
</dbReference>
<reference evidence="2 3" key="1">
    <citation type="submission" date="2016-10" db="EMBL/GenBank/DDBJ databases">
        <authorList>
            <person name="de Groot N.N."/>
        </authorList>
    </citation>
    <scope>NUCLEOTIDE SEQUENCE [LARGE SCALE GENOMIC DNA]</scope>
    <source>
        <strain evidence="2 3">JCM 21544</strain>
    </source>
</reference>
<keyword evidence="1" id="KW-0732">Signal</keyword>
<dbReference type="STRING" id="137658.SAMN05216186_102508"/>
<name>A0A1G8W9L9_9PSED</name>
<protein>
    <submittedName>
        <fullName evidence="2">Copper binding protein CusF</fullName>
    </submittedName>
</protein>
<evidence type="ECO:0000313" key="2">
    <source>
        <dbReference type="EMBL" id="SDJ74836.1"/>
    </source>
</evidence>
<dbReference type="AlphaFoldDB" id="A0A1G8W9L9"/>
<dbReference type="InterPro" id="IPR021647">
    <property type="entry name" value="CusF_Ec"/>
</dbReference>
<dbReference type="EMBL" id="FNFD01000002">
    <property type="protein sequence ID" value="SDJ74836.1"/>
    <property type="molecule type" value="Genomic_DNA"/>
</dbReference>
<dbReference type="RefSeq" id="WP_084334494.1">
    <property type="nucleotide sequence ID" value="NZ_FNFD01000002.1"/>
</dbReference>
<dbReference type="Proteomes" id="UP000198706">
    <property type="component" value="Unassembled WGS sequence"/>
</dbReference>
<feature type="chain" id="PRO_5011557804" evidence="1">
    <location>
        <begin position="23"/>
        <end position="114"/>
    </location>
</feature>
<keyword evidence="3" id="KW-1185">Reference proteome</keyword>
<proteinExistence type="predicted"/>
<dbReference type="OrthoDB" id="5771277at2"/>
<gene>
    <name evidence="2" type="ORF">SAMN05216186_102508</name>
</gene>
<dbReference type="Gene3D" id="2.40.50.320">
    <property type="entry name" value="Copper binding periplasmic protein CusF"/>
    <property type="match status" value="1"/>
</dbReference>
<accession>A0A1G8W9L9</accession>
<evidence type="ECO:0000256" key="1">
    <source>
        <dbReference type="SAM" id="SignalP"/>
    </source>
</evidence>
<feature type="signal peptide" evidence="1">
    <location>
        <begin position="1"/>
        <end position="22"/>
    </location>
</feature>
<sequence>MKALMTATLLAVGLAQPLWAQAAETVDHSAHTGHMQLAQNEEMNQGEVRKVDAAAKKITLRHGPLKSLGMPPMTMVFRVRDAALLEGLKPGDKVLFQAEQEGGAIVVTEIKPAQ</sequence>
<organism evidence="2 3">
    <name type="scientific">Pseudomonas indica</name>
    <dbReference type="NCBI Taxonomy" id="137658"/>
    <lineage>
        <taxon>Bacteria</taxon>
        <taxon>Pseudomonadati</taxon>
        <taxon>Pseudomonadota</taxon>
        <taxon>Gammaproteobacteria</taxon>
        <taxon>Pseudomonadales</taxon>
        <taxon>Pseudomonadaceae</taxon>
        <taxon>Pseudomonas</taxon>
    </lineage>
</organism>
<evidence type="ECO:0000313" key="3">
    <source>
        <dbReference type="Proteomes" id="UP000198706"/>
    </source>
</evidence>
<dbReference type="InterPro" id="IPR042230">
    <property type="entry name" value="CusF_sf"/>
</dbReference>